<protein>
    <submittedName>
        <fullName evidence="1">Uncharacterized protein</fullName>
    </submittedName>
</protein>
<dbReference type="Proteomes" id="UP001055072">
    <property type="component" value="Unassembled WGS sequence"/>
</dbReference>
<keyword evidence="2" id="KW-1185">Reference proteome</keyword>
<name>A0ACB8TZ32_9APHY</name>
<gene>
    <name evidence="1" type="ORF">BDY19DRAFT_954804</name>
</gene>
<evidence type="ECO:0000313" key="1">
    <source>
        <dbReference type="EMBL" id="KAI0087270.1"/>
    </source>
</evidence>
<dbReference type="EMBL" id="MU274918">
    <property type="protein sequence ID" value="KAI0087270.1"/>
    <property type="molecule type" value="Genomic_DNA"/>
</dbReference>
<evidence type="ECO:0000313" key="2">
    <source>
        <dbReference type="Proteomes" id="UP001055072"/>
    </source>
</evidence>
<reference evidence="1" key="1">
    <citation type="journal article" date="2021" name="Environ. Microbiol.">
        <title>Gene family expansions and transcriptome signatures uncover fungal adaptations to wood decay.</title>
        <authorList>
            <person name="Hage H."/>
            <person name="Miyauchi S."/>
            <person name="Viragh M."/>
            <person name="Drula E."/>
            <person name="Min B."/>
            <person name="Chaduli D."/>
            <person name="Navarro D."/>
            <person name="Favel A."/>
            <person name="Norest M."/>
            <person name="Lesage-Meessen L."/>
            <person name="Balint B."/>
            <person name="Merenyi Z."/>
            <person name="de Eugenio L."/>
            <person name="Morin E."/>
            <person name="Martinez A.T."/>
            <person name="Baldrian P."/>
            <person name="Stursova M."/>
            <person name="Martinez M.J."/>
            <person name="Novotny C."/>
            <person name="Magnuson J.K."/>
            <person name="Spatafora J.W."/>
            <person name="Maurice S."/>
            <person name="Pangilinan J."/>
            <person name="Andreopoulos W."/>
            <person name="LaButti K."/>
            <person name="Hundley H."/>
            <person name="Na H."/>
            <person name="Kuo A."/>
            <person name="Barry K."/>
            <person name="Lipzen A."/>
            <person name="Henrissat B."/>
            <person name="Riley R."/>
            <person name="Ahrendt S."/>
            <person name="Nagy L.G."/>
            <person name="Grigoriev I.V."/>
            <person name="Martin F."/>
            <person name="Rosso M.N."/>
        </authorList>
    </citation>
    <scope>NUCLEOTIDE SEQUENCE</scope>
    <source>
        <strain evidence="1">CBS 384.51</strain>
    </source>
</reference>
<accession>A0ACB8TZ32</accession>
<sequence length="64" mass="6902">MPSYIPGDQVEYRPIGGESDNVTHSVGVIEKISEGEDGGSRYTIRNNNTGKSSTYQEANIVGKV</sequence>
<proteinExistence type="predicted"/>
<organism evidence="1 2">
    <name type="scientific">Irpex rosettiformis</name>
    <dbReference type="NCBI Taxonomy" id="378272"/>
    <lineage>
        <taxon>Eukaryota</taxon>
        <taxon>Fungi</taxon>
        <taxon>Dikarya</taxon>
        <taxon>Basidiomycota</taxon>
        <taxon>Agaricomycotina</taxon>
        <taxon>Agaricomycetes</taxon>
        <taxon>Polyporales</taxon>
        <taxon>Irpicaceae</taxon>
        <taxon>Irpex</taxon>
    </lineage>
</organism>
<comment type="caution">
    <text evidence="1">The sequence shown here is derived from an EMBL/GenBank/DDBJ whole genome shotgun (WGS) entry which is preliminary data.</text>
</comment>